<name>A0A975BTP1_9BACT</name>
<protein>
    <submittedName>
        <fullName evidence="1">Uncharacterized protein</fullName>
    </submittedName>
</protein>
<reference evidence="1" key="1">
    <citation type="journal article" date="2021" name="Microb. Physiol.">
        <title>Proteogenomic Insights into the Physiology of Marine, Sulfate-Reducing, Filamentous Desulfonema limicola and Desulfonema magnum.</title>
        <authorList>
            <person name="Schnaars V."/>
            <person name="Wohlbrand L."/>
            <person name="Scheve S."/>
            <person name="Hinrichs C."/>
            <person name="Reinhardt R."/>
            <person name="Rabus R."/>
        </authorList>
    </citation>
    <scope>NUCLEOTIDE SEQUENCE</scope>
    <source>
        <strain evidence="1">4be13</strain>
    </source>
</reference>
<organism evidence="1 2">
    <name type="scientific">Desulfonema magnum</name>
    <dbReference type="NCBI Taxonomy" id="45655"/>
    <lineage>
        <taxon>Bacteria</taxon>
        <taxon>Pseudomonadati</taxon>
        <taxon>Thermodesulfobacteriota</taxon>
        <taxon>Desulfobacteria</taxon>
        <taxon>Desulfobacterales</taxon>
        <taxon>Desulfococcaceae</taxon>
        <taxon>Desulfonema</taxon>
    </lineage>
</organism>
<accession>A0A975BTP1</accession>
<sequence length="40" mass="4794">MDNLSVYFVAIYHRKSYPKIYIGYISKQCKKKTADYERTA</sequence>
<gene>
    <name evidence="1" type="ORF">dnm_073270</name>
</gene>
<dbReference type="EMBL" id="CP061800">
    <property type="protein sequence ID" value="QTA91263.1"/>
    <property type="molecule type" value="Genomic_DNA"/>
</dbReference>
<keyword evidence="2" id="KW-1185">Reference proteome</keyword>
<proteinExistence type="predicted"/>
<evidence type="ECO:0000313" key="2">
    <source>
        <dbReference type="Proteomes" id="UP000663722"/>
    </source>
</evidence>
<dbReference type="KEGG" id="dmm:dnm_073270"/>
<dbReference type="AlphaFoldDB" id="A0A975BTP1"/>
<dbReference type="Proteomes" id="UP000663722">
    <property type="component" value="Chromosome"/>
</dbReference>
<evidence type="ECO:0000313" key="1">
    <source>
        <dbReference type="EMBL" id="QTA91263.1"/>
    </source>
</evidence>